<comment type="caution">
    <text evidence="2">The sequence shown here is derived from an EMBL/GenBank/DDBJ whole genome shotgun (WGS) entry which is preliminary data.</text>
</comment>
<sequence length="301" mass="34610">MESPFMRIPAEIRLMIYSYLFDAGEVDASICKDEGRLESNTDDGSNNRRSGIISIRNKKEPGPVQSGEHNANGQTKTRTRYHVLDRSFRRRRVEATYGLANEGAYFCTSLMRVNRRVWSETSHLVYAKHEFDFGADVEAPKPFLSDLTPQTRGLVKRMAIYKRGPWLFDSWTDRCEWQTMCEYLCESSAVEHLRLVVQAGRPSSPAAEEEKEKEKEEEKTEWVKPRELSKTDIALLVDIRHDTLEWVSDLVGLNKLRGLEVVADFADVPRAQNSNMFVFMALSASIERGFKEFLTWRLGLS</sequence>
<evidence type="ECO:0000256" key="1">
    <source>
        <dbReference type="SAM" id="MobiDB-lite"/>
    </source>
</evidence>
<reference evidence="2" key="1">
    <citation type="submission" date="2022-07" db="EMBL/GenBank/DDBJ databases">
        <title>Genome Sequence of Xylaria arbuscula.</title>
        <authorList>
            <person name="Buettner E."/>
        </authorList>
    </citation>
    <scope>NUCLEOTIDE SEQUENCE</scope>
    <source>
        <strain evidence="2">VT107</strain>
    </source>
</reference>
<feature type="compositionally biased region" description="Basic and acidic residues" evidence="1">
    <location>
        <begin position="208"/>
        <end position="220"/>
    </location>
</feature>
<proteinExistence type="predicted"/>
<keyword evidence="3" id="KW-1185">Reference proteome</keyword>
<evidence type="ECO:0000313" key="3">
    <source>
        <dbReference type="Proteomes" id="UP001148614"/>
    </source>
</evidence>
<feature type="compositionally biased region" description="Polar residues" evidence="1">
    <location>
        <begin position="67"/>
        <end position="76"/>
    </location>
</feature>
<organism evidence="2 3">
    <name type="scientific">Xylaria arbuscula</name>
    <dbReference type="NCBI Taxonomy" id="114810"/>
    <lineage>
        <taxon>Eukaryota</taxon>
        <taxon>Fungi</taxon>
        <taxon>Dikarya</taxon>
        <taxon>Ascomycota</taxon>
        <taxon>Pezizomycotina</taxon>
        <taxon>Sordariomycetes</taxon>
        <taxon>Xylariomycetidae</taxon>
        <taxon>Xylariales</taxon>
        <taxon>Xylariaceae</taxon>
        <taxon>Xylaria</taxon>
    </lineage>
</organism>
<feature type="region of interest" description="Disordered" evidence="1">
    <location>
        <begin position="35"/>
        <end position="77"/>
    </location>
</feature>
<dbReference type="EMBL" id="JANPWZ010000091">
    <property type="protein sequence ID" value="KAJ3579488.1"/>
    <property type="molecule type" value="Genomic_DNA"/>
</dbReference>
<dbReference type="VEuPathDB" id="FungiDB:F4678DRAFT_461893"/>
<dbReference type="PANTHER" id="PTHR38790">
    <property type="entry name" value="2EXR DOMAIN-CONTAINING PROTEIN-RELATED"/>
    <property type="match status" value="1"/>
</dbReference>
<dbReference type="PANTHER" id="PTHR38790:SF4">
    <property type="entry name" value="2EXR DOMAIN-CONTAINING PROTEIN"/>
    <property type="match status" value="1"/>
</dbReference>
<feature type="region of interest" description="Disordered" evidence="1">
    <location>
        <begin position="201"/>
        <end position="220"/>
    </location>
</feature>
<accession>A0A9W8TQI3</accession>
<dbReference type="Proteomes" id="UP001148614">
    <property type="component" value="Unassembled WGS sequence"/>
</dbReference>
<name>A0A9W8TQI3_9PEZI</name>
<gene>
    <name evidence="2" type="ORF">NPX13_g1074</name>
</gene>
<dbReference type="AlphaFoldDB" id="A0A9W8TQI3"/>
<evidence type="ECO:0000313" key="2">
    <source>
        <dbReference type="EMBL" id="KAJ3579488.1"/>
    </source>
</evidence>
<protein>
    <submittedName>
        <fullName evidence="2">Uncharacterized protein</fullName>
    </submittedName>
</protein>